<evidence type="ECO:0000313" key="2">
    <source>
        <dbReference type="Proteomes" id="UP001056384"/>
    </source>
</evidence>
<protein>
    <submittedName>
        <fullName evidence="1">Uncharacterized protein</fullName>
    </submittedName>
</protein>
<dbReference type="Proteomes" id="UP001056384">
    <property type="component" value="Chromosome 11"/>
</dbReference>
<accession>A0A9Q9B0P6</accession>
<keyword evidence="2" id="KW-1185">Reference proteome</keyword>
<dbReference type="AlphaFoldDB" id="A0A9Q9B0P6"/>
<sequence length="204" mass="22335">MSKLTPTASGVAAEHPEIIDGLEKVSGELVGLSYVQNTDIQVPPHGPPKDPIAIVGLRQSGLDPRTIELIGRLPCFTNDIIHEQQNLTGSQNGILVAPRSAATSYLLDTDLSDGSRNTGSDELLPSSAFQIAKAVSSHGWNLADDLETKTIIKWLQGGWQNREQLAINTFFDVWTQKLRSQEWRPRKTTSGWIIEQQFVHGGGN</sequence>
<name>A0A9Q9B0P6_9PEZI</name>
<reference evidence="1" key="1">
    <citation type="submission" date="2022-06" db="EMBL/GenBank/DDBJ databases">
        <title>Complete genome sequences of two strains of the flax pathogen Septoria linicola.</title>
        <authorList>
            <person name="Lapalu N."/>
            <person name="Simon A."/>
            <person name="Demenou B."/>
            <person name="Paumier D."/>
            <person name="Guillot M.-P."/>
            <person name="Gout L."/>
            <person name="Valade R."/>
        </authorList>
    </citation>
    <scope>NUCLEOTIDE SEQUENCE</scope>
    <source>
        <strain evidence="1">SE15195</strain>
    </source>
</reference>
<dbReference type="EMBL" id="CP099428">
    <property type="protein sequence ID" value="USW58819.1"/>
    <property type="molecule type" value="Genomic_DNA"/>
</dbReference>
<organism evidence="1 2">
    <name type="scientific">Septoria linicola</name>
    <dbReference type="NCBI Taxonomy" id="215465"/>
    <lineage>
        <taxon>Eukaryota</taxon>
        <taxon>Fungi</taxon>
        <taxon>Dikarya</taxon>
        <taxon>Ascomycota</taxon>
        <taxon>Pezizomycotina</taxon>
        <taxon>Dothideomycetes</taxon>
        <taxon>Dothideomycetidae</taxon>
        <taxon>Mycosphaerellales</taxon>
        <taxon>Mycosphaerellaceae</taxon>
        <taxon>Septoria</taxon>
    </lineage>
</organism>
<proteinExistence type="predicted"/>
<evidence type="ECO:0000313" key="1">
    <source>
        <dbReference type="EMBL" id="USW58819.1"/>
    </source>
</evidence>
<gene>
    <name evidence="1" type="ORF">Slin15195_G121380</name>
</gene>